<evidence type="ECO:0000256" key="2">
    <source>
        <dbReference type="ARBA" id="ARBA00093781"/>
    </source>
</evidence>
<dbReference type="EMBL" id="CP021255">
    <property type="protein sequence ID" value="AVD70228.1"/>
    <property type="molecule type" value="Genomic_DNA"/>
</dbReference>
<feature type="compositionally biased region" description="Low complexity" evidence="3">
    <location>
        <begin position="121"/>
        <end position="162"/>
    </location>
</feature>
<accession>A0A2L1GKP8</accession>
<keyword evidence="5" id="KW-1185">Reference proteome</keyword>
<name>A0A2L1GKP8_9BACT</name>
<evidence type="ECO:0000256" key="1">
    <source>
        <dbReference type="ARBA" id="ARBA00022889"/>
    </source>
</evidence>
<organism evidence="4 5">
    <name type="scientific">Desulfobulbus oralis</name>
    <dbReference type="NCBI Taxonomy" id="1986146"/>
    <lineage>
        <taxon>Bacteria</taxon>
        <taxon>Pseudomonadati</taxon>
        <taxon>Thermodesulfobacteriota</taxon>
        <taxon>Desulfobulbia</taxon>
        <taxon>Desulfobulbales</taxon>
        <taxon>Desulfobulbaceae</taxon>
        <taxon>Desulfobulbus</taxon>
    </lineage>
</organism>
<protein>
    <recommendedName>
        <fullName evidence="6">Adhesin</fullName>
    </recommendedName>
</protein>
<feature type="compositionally biased region" description="Basic residues" evidence="3">
    <location>
        <begin position="359"/>
        <end position="373"/>
    </location>
</feature>
<reference evidence="4 5" key="1">
    <citation type="journal article" date="2018" name="MBio">
        <title>Insights into the evolution of host association through the isolation and characterization of a novel human periodontal pathobiont, Desulfobulbus oralis.</title>
        <authorList>
            <person name="Cross K.L."/>
            <person name="Chirania P."/>
            <person name="Xiong W."/>
            <person name="Beall C.J."/>
            <person name="Elkins J.G."/>
            <person name="Giannone R.J."/>
            <person name="Griffen A.L."/>
            <person name="Guss A.M."/>
            <person name="Hettich R.L."/>
            <person name="Joshi S.S."/>
            <person name="Mokrzan E.M."/>
            <person name="Martin R.K."/>
            <person name="Zhulin I.B."/>
            <person name="Leys E.J."/>
            <person name="Podar M."/>
        </authorList>
    </citation>
    <scope>NUCLEOTIDE SEQUENCE [LARGE SCALE GENOMIC DNA]</scope>
    <source>
        <strain evidence="4 5">ORNL</strain>
    </source>
</reference>
<evidence type="ECO:0000313" key="4">
    <source>
        <dbReference type="EMBL" id="AVD70228.1"/>
    </source>
</evidence>
<dbReference type="KEGG" id="deo:CAY53_00980"/>
<dbReference type="Pfam" id="PF26521">
    <property type="entry name" value="MAFA_adhesin"/>
    <property type="match status" value="1"/>
</dbReference>
<evidence type="ECO:0000313" key="5">
    <source>
        <dbReference type="Proteomes" id="UP000239867"/>
    </source>
</evidence>
<feature type="region of interest" description="Disordered" evidence="3">
    <location>
        <begin position="337"/>
        <end position="373"/>
    </location>
</feature>
<gene>
    <name evidence="4" type="ORF">CAY53_00980</name>
</gene>
<proteinExistence type="inferred from homology"/>
<dbReference type="InterPro" id="IPR058802">
    <property type="entry name" value="MafA-like"/>
</dbReference>
<feature type="region of interest" description="Disordered" evidence="3">
    <location>
        <begin position="121"/>
        <end position="164"/>
    </location>
</feature>
<dbReference type="Proteomes" id="UP000239867">
    <property type="component" value="Chromosome"/>
</dbReference>
<evidence type="ECO:0008006" key="6">
    <source>
        <dbReference type="Google" id="ProtNLM"/>
    </source>
</evidence>
<keyword evidence="1" id="KW-0130">Cell adhesion</keyword>
<evidence type="ECO:0000256" key="3">
    <source>
        <dbReference type="SAM" id="MobiDB-lite"/>
    </source>
</evidence>
<comment type="similarity">
    <text evidence="2">Belongs to the MafA family.</text>
</comment>
<sequence length="373" mass="40488">MKKSVFPGRRGLPWCFGLLSVLFCVLQLSGCAALTGIPGHGGGKRFAIEQELVAAATRTAIRQIDLGAIRGRKVNIYVNAMGDTGAGNLTGGRFSIVSQLHGYYQQQPQVKETYIYPRYESSSTTTSSSSSTTENSGGLSSGSSTRTHGTQTTTSSSLLASPSEKRAVTRGGAAQAQLGLQYEGLGAYHNSEEFNTEDLQFLTAIVQTYLFLEGVQVVAPSEAEVDVYITVDVFGTVYTRVDWFVANNEILRARTGLEVFAVETESGALLMSPQQAVADAEYNEQYILWAGPVRIRKSVQKGEPLLADFRDAGAGREGAFGAERVLRVPVPFQHELGERRAARARAREAKADPANPEKQRKRFRKRRPAAPGE</sequence>
<feature type="compositionally biased region" description="Basic and acidic residues" evidence="3">
    <location>
        <begin position="337"/>
        <end position="358"/>
    </location>
</feature>
<dbReference type="RefSeq" id="WP_104935553.1">
    <property type="nucleotide sequence ID" value="NZ_CP021255.1"/>
</dbReference>
<dbReference type="AlphaFoldDB" id="A0A2L1GKP8"/>